<name>A0A0N4ZMY6_PARTI</name>
<dbReference type="AlphaFoldDB" id="A0A0N4ZMY6"/>
<evidence type="ECO:0000313" key="4">
    <source>
        <dbReference type="WBParaSite" id="PTRK_0000990300.1"/>
    </source>
</evidence>
<dbReference type="InterPro" id="IPR029058">
    <property type="entry name" value="AB_hydrolase_fold"/>
</dbReference>
<dbReference type="Proteomes" id="UP000038045">
    <property type="component" value="Unplaced"/>
</dbReference>
<keyword evidence="1" id="KW-1133">Transmembrane helix</keyword>
<feature type="domain" description="Serine aminopeptidase S33" evidence="2">
    <location>
        <begin position="239"/>
        <end position="318"/>
    </location>
</feature>
<protein>
    <submittedName>
        <fullName evidence="4">Hydrolase_4 domain-containing protein</fullName>
    </submittedName>
</protein>
<evidence type="ECO:0000259" key="2">
    <source>
        <dbReference type="Pfam" id="PF12146"/>
    </source>
</evidence>
<keyword evidence="1" id="KW-0812">Transmembrane</keyword>
<keyword evidence="1" id="KW-0472">Membrane</keyword>
<reference evidence="4" key="1">
    <citation type="submission" date="2017-02" db="UniProtKB">
        <authorList>
            <consortium name="WormBaseParasite"/>
        </authorList>
    </citation>
    <scope>IDENTIFICATION</scope>
</reference>
<dbReference type="InterPro" id="IPR022742">
    <property type="entry name" value="Hydrolase_4"/>
</dbReference>
<organism evidence="3 4">
    <name type="scientific">Parastrongyloides trichosuri</name>
    <name type="common">Possum-specific nematode worm</name>
    <dbReference type="NCBI Taxonomy" id="131310"/>
    <lineage>
        <taxon>Eukaryota</taxon>
        <taxon>Metazoa</taxon>
        <taxon>Ecdysozoa</taxon>
        <taxon>Nematoda</taxon>
        <taxon>Chromadorea</taxon>
        <taxon>Rhabditida</taxon>
        <taxon>Tylenchina</taxon>
        <taxon>Panagrolaimomorpha</taxon>
        <taxon>Strongyloidoidea</taxon>
        <taxon>Strongyloididae</taxon>
        <taxon>Parastrongyloides</taxon>
    </lineage>
</organism>
<accession>A0A0N4ZMY6</accession>
<feature type="transmembrane region" description="Helical" evidence="1">
    <location>
        <begin position="85"/>
        <end position="104"/>
    </location>
</feature>
<evidence type="ECO:0000256" key="1">
    <source>
        <dbReference type="SAM" id="Phobius"/>
    </source>
</evidence>
<proteinExistence type="predicted"/>
<dbReference type="SUPFAM" id="SSF53474">
    <property type="entry name" value="alpha/beta-Hydrolases"/>
    <property type="match status" value="1"/>
</dbReference>
<dbReference type="GO" id="GO:0005886">
    <property type="term" value="C:plasma membrane"/>
    <property type="evidence" value="ECO:0007669"/>
    <property type="project" value="TreeGrafter"/>
</dbReference>
<evidence type="ECO:0000313" key="3">
    <source>
        <dbReference type="Proteomes" id="UP000038045"/>
    </source>
</evidence>
<keyword evidence="3" id="KW-1185">Reference proteome</keyword>
<dbReference type="PANTHER" id="PTHR12277">
    <property type="entry name" value="ALPHA/BETA HYDROLASE DOMAIN-CONTAINING PROTEIN"/>
    <property type="match status" value="1"/>
</dbReference>
<dbReference type="GO" id="GO:0010008">
    <property type="term" value="C:endosome membrane"/>
    <property type="evidence" value="ECO:0007669"/>
    <property type="project" value="TreeGrafter"/>
</dbReference>
<dbReference type="STRING" id="131310.A0A0N4ZMY6"/>
<dbReference type="Pfam" id="PF12146">
    <property type="entry name" value="Hydrolase_4"/>
    <property type="match status" value="1"/>
</dbReference>
<dbReference type="PANTHER" id="PTHR12277:SF56">
    <property type="entry name" value="AB HYDROLASE-1 DOMAIN-CONTAINING PROTEIN"/>
    <property type="match status" value="1"/>
</dbReference>
<dbReference type="Gene3D" id="3.40.50.1820">
    <property type="entry name" value="alpha/beta hydrolase"/>
    <property type="match status" value="1"/>
</dbReference>
<dbReference type="GO" id="GO:0008474">
    <property type="term" value="F:palmitoyl-(protein) hydrolase activity"/>
    <property type="evidence" value="ECO:0007669"/>
    <property type="project" value="TreeGrafter"/>
</dbReference>
<sequence length="418" mass="48306">MVSLNLKNNIEYSLLKNDNFLPTLIIAVEDDEQDSFLLPLTRKNRVIDNYNFLQSNNVLHEENIQYKRMCNHIKNKKKLTNRLSLLCRNITNFFFVTAGVLYLITPPTRKCIVRKTAFHPPERGRTYFLSTYYNDKENLIFKSANEAFGYENLILILPTLTKRENKFYKIYNQISRTTVKIIENKYKTKLVTLHCKCLYSNKVKKKSPYLIIFSQPNSSDLGCIMTSPFNFVDIADLLNVDVVAYDYSGFGLSESKPGEKELFGDIEAVYEYSCNELGYLPENIILLGYSMGTAVSIYLGSKINNIGGLILLAPFTSLLRILFKNPFKEKTNMLDQFVSVDHADKIKAKTLIIHGISDSIISVKHSMMIYKKLVNPVDPLWIDEGTHQSIFSDRTTWERIILYLNKELNLTDKWKNII</sequence>
<dbReference type="WBParaSite" id="PTRK_0000990300.1">
    <property type="protein sequence ID" value="PTRK_0000990300.1"/>
    <property type="gene ID" value="PTRK_0000990300"/>
</dbReference>